<dbReference type="InterPro" id="IPR000086">
    <property type="entry name" value="NUDIX_hydrolase_dom"/>
</dbReference>
<feature type="domain" description="Nudix hydrolase" evidence="4">
    <location>
        <begin position="2"/>
        <end position="144"/>
    </location>
</feature>
<name>A0ABS8D907_9NEIS</name>
<dbReference type="EC" id="3.6.1.67" evidence="5"/>
<protein>
    <submittedName>
        <fullName evidence="5">Dihydroneopterin triphosphate diphosphatase</fullName>
        <ecNumber evidence="5">3.6.1.67</ecNumber>
    </submittedName>
</protein>
<dbReference type="InterPro" id="IPR015797">
    <property type="entry name" value="NUDIX_hydrolase-like_dom_sf"/>
</dbReference>
<dbReference type="EMBL" id="JAJBZT010000008">
    <property type="protein sequence ID" value="MCB6184607.1"/>
    <property type="molecule type" value="Genomic_DNA"/>
</dbReference>
<comment type="caution">
    <text evidence="5">The sequence shown here is derived from an EMBL/GenBank/DDBJ whole genome shotgun (WGS) entry which is preliminary data.</text>
</comment>
<dbReference type="PRINTS" id="PR00502">
    <property type="entry name" value="NUDIXFAMILY"/>
</dbReference>
<dbReference type="GO" id="GO:0019177">
    <property type="term" value="F:dihydroneopterin triphosphate pyrophosphohydrolase activity"/>
    <property type="evidence" value="ECO:0007669"/>
    <property type="project" value="UniProtKB-EC"/>
</dbReference>
<comment type="cofactor">
    <cofactor evidence="1">
        <name>Mg(2+)</name>
        <dbReference type="ChEBI" id="CHEBI:18420"/>
    </cofactor>
</comment>
<dbReference type="CDD" id="cd04664">
    <property type="entry name" value="NUDIX_DHNTPase_like"/>
    <property type="match status" value="1"/>
</dbReference>
<dbReference type="PANTHER" id="PTHR43736">
    <property type="entry name" value="ADP-RIBOSE PYROPHOSPHATASE"/>
    <property type="match status" value="1"/>
</dbReference>
<dbReference type="PROSITE" id="PS00893">
    <property type="entry name" value="NUDIX_BOX"/>
    <property type="match status" value="1"/>
</dbReference>
<evidence type="ECO:0000256" key="2">
    <source>
        <dbReference type="ARBA" id="ARBA00022801"/>
    </source>
</evidence>
<dbReference type="PROSITE" id="PS51462">
    <property type="entry name" value="NUDIX"/>
    <property type="match status" value="1"/>
</dbReference>
<dbReference type="RefSeq" id="WP_227181418.1">
    <property type="nucleotide sequence ID" value="NZ_JAJBZT010000008.1"/>
</dbReference>
<accession>A0ABS8D907</accession>
<organism evidence="5 6">
    <name type="scientific">Leeia speluncae</name>
    <dbReference type="NCBI Taxonomy" id="2884804"/>
    <lineage>
        <taxon>Bacteria</taxon>
        <taxon>Pseudomonadati</taxon>
        <taxon>Pseudomonadota</taxon>
        <taxon>Betaproteobacteria</taxon>
        <taxon>Neisseriales</taxon>
        <taxon>Leeiaceae</taxon>
        <taxon>Leeia</taxon>
    </lineage>
</organism>
<dbReference type="Gene3D" id="3.90.79.10">
    <property type="entry name" value="Nucleoside Triphosphate Pyrophosphohydrolase"/>
    <property type="match status" value="1"/>
</dbReference>
<reference evidence="5" key="1">
    <citation type="submission" date="2021-10" db="EMBL/GenBank/DDBJ databases">
        <title>The complete genome sequence of Leeia sp. TBRC 13508.</title>
        <authorList>
            <person name="Charoenyingcharoen P."/>
            <person name="Yukphan P."/>
        </authorList>
    </citation>
    <scope>NUCLEOTIDE SEQUENCE</scope>
    <source>
        <strain evidence="5">TBRC 13508</strain>
    </source>
</reference>
<dbReference type="Proteomes" id="UP001165395">
    <property type="component" value="Unassembled WGS sequence"/>
</dbReference>
<evidence type="ECO:0000256" key="3">
    <source>
        <dbReference type="RuleBase" id="RU003476"/>
    </source>
</evidence>
<evidence type="ECO:0000313" key="5">
    <source>
        <dbReference type="EMBL" id="MCB6184607.1"/>
    </source>
</evidence>
<sequence length="147" mass="16801">MTYKQPISTLIVVHTSDLKVLLIERADRPGFWQSVTGSIELGEQIEETAARELAEETGFTPNDGELTNWHIQNQYEIYETWRHRYAPGVTSNTEHVFGFKLPTTKPVTLAAKEHISYRWVNWETAAEVVFSPSNREAILLLGKKLNT</sequence>
<keyword evidence="6" id="KW-1185">Reference proteome</keyword>
<dbReference type="PANTHER" id="PTHR43736:SF1">
    <property type="entry name" value="DIHYDRONEOPTERIN TRIPHOSPHATE DIPHOSPHATASE"/>
    <property type="match status" value="1"/>
</dbReference>
<keyword evidence="2 3" id="KW-0378">Hydrolase</keyword>
<gene>
    <name evidence="5" type="primary">nudB</name>
    <name evidence="5" type="ORF">LIN78_13755</name>
</gene>
<dbReference type="NCBIfam" id="NF006961">
    <property type="entry name" value="PRK09438.1"/>
    <property type="match status" value="1"/>
</dbReference>
<dbReference type="Pfam" id="PF00293">
    <property type="entry name" value="NUDIX"/>
    <property type="match status" value="1"/>
</dbReference>
<dbReference type="PRINTS" id="PR01404">
    <property type="entry name" value="NPPPHYDRLASE"/>
</dbReference>
<dbReference type="InterPro" id="IPR020084">
    <property type="entry name" value="NUDIX_hydrolase_CS"/>
</dbReference>
<dbReference type="SUPFAM" id="SSF55811">
    <property type="entry name" value="Nudix"/>
    <property type="match status" value="1"/>
</dbReference>
<proteinExistence type="inferred from homology"/>
<evidence type="ECO:0000259" key="4">
    <source>
        <dbReference type="PROSITE" id="PS51462"/>
    </source>
</evidence>
<evidence type="ECO:0000256" key="1">
    <source>
        <dbReference type="ARBA" id="ARBA00001946"/>
    </source>
</evidence>
<evidence type="ECO:0000313" key="6">
    <source>
        <dbReference type="Proteomes" id="UP001165395"/>
    </source>
</evidence>
<comment type="similarity">
    <text evidence="3">Belongs to the Nudix hydrolase family.</text>
</comment>
<dbReference type="InterPro" id="IPR020476">
    <property type="entry name" value="Nudix_hydrolase"/>
</dbReference>
<dbReference type="InterPro" id="IPR003564">
    <property type="entry name" value="DHNTPase"/>
</dbReference>